<protein>
    <submittedName>
        <fullName evidence="2">Uncharacterized protein</fullName>
    </submittedName>
</protein>
<proteinExistence type="predicted"/>
<reference evidence="2" key="1">
    <citation type="submission" date="2020-02" db="EMBL/GenBank/DDBJ databases">
        <authorList>
            <person name="Meier V. D."/>
        </authorList>
    </citation>
    <scope>NUCLEOTIDE SEQUENCE</scope>
    <source>
        <strain evidence="2">AVDCRST_MAG43</strain>
    </source>
</reference>
<organism evidence="2">
    <name type="scientific">uncultured Thermomicrobiales bacterium</name>
    <dbReference type="NCBI Taxonomy" id="1645740"/>
    <lineage>
        <taxon>Bacteria</taxon>
        <taxon>Pseudomonadati</taxon>
        <taxon>Thermomicrobiota</taxon>
        <taxon>Thermomicrobia</taxon>
        <taxon>Thermomicrobiales</taxon>
        <taxon>environmental samples</taxon>
    </lineage>
</organism>
<gene>
    <name evidence="2" type="ORF">AVDCRST_MAG43-1015</name>
</gene>
<sequence>CESHRTITTPGVTSPISSKPQSRQHRRLQDPATMGYLRRRSPIDSGPPRRSNFHDSHCTMR</sequence>
<dbReference type="EMBL" id="CADCWI010000051">
    <property type="protein sequence ID" value="CAA9550476.1"/>
    <property type="molecule type" value="Genomic_DNA"/>
</dbReference>
<dbReference type="AlphaFoldDB" id="A0A6J4UIK4"/>
<feature type="non-terminal residue" evidence="2">
    <location>
        <position position="61"/>
    </location>
</feature>
<evidence type="ECO:0000256" key="1">
    <source>
        <dbReference type="SAM" id="MobiDB-lite"/>
    </source>
</evidence>
<name>A0A6J4UIK4_9BACT</name>
<feature type="non-terminal residue" evidence="2">
    <location>
        <position position="1"/>
    </location>
</feature>
<accession>A0A6J4UIK4</accession>
<feature type="compositionally biased region" description="Polar residues" evidence="1">
    <location>
        <begin position="1"/>
        <end position="21"/>
    </location>
</feature>
<feature type="region of interest" description="Disordered" evidence="1">
    <location>
        <begin position="1"/>
        <end position="61"/>
    </location>
</feature>
<evidence type="ECO:0000313" key="2">
    <source>
        <dbReference type="EMBL" id="CAA9550476.1"/>
    </source>
</evidence>
<feature type="compositionally biased region" description="Basic and acidic residues" evidence="1">
    <location>
        <begin position="52"/>
        <end position="61"/>
    </location>
</feature>